<keyword evidence="2" id="KW-0012">Acyltransferase</keyword>
<dbReference type="RefSeq" id="XP_008717087.1">
    <property type="nucleotide sequence ID" value="XM_008718865.1"/>
</dbReference>
<dbReference type="SUPFAM" id="SSF55729">
    <property type="entry name" value="Acyl-CoA N-acyltransferases (Nat)"/>
    <property type="match status" value="1"/>
</dbReference>
<name>W2RX19_CYPE1</name>
<dbReference type="VEuPathDB" id="FungiDB:HMPREF1541_04520"/>
<organism evidence="5 6">
    <name type="scientific">Cyphellophora europaea (strain CBS 101466)</name>
    <name type="common">Phialophora europaea</name>
    <dbReference type="NCBI Taxonomy" id="1220924"/>
    <lineage>
        <taxon>Eukaryota</taxon>
        <taxon>Fungi</taxon>
        <taxon>Dikarya</taxon>
        <taxon>Ascomycota</taxon>
        <taxon>Pezizomycotina</taxon>
        <taxon>Eurotiomycetes</taxon>
        <taxon>Chaetothyriomycetidae</taxon>
        <taxon>Chaetothyriales</taxon>
        <taxon>Cyphellophoraceae</taxon>
        <taxon>Cyphellophora</taxon>
    </lineage>
</organism>
<dbReference type="InterPro" id="IPR016181">
    <property type="entry name" value="Acyl_CoA_acyltransferase"/>
</dbReference>
<evidence type="ECO:0000256" key="1">
    <source>
        <dbReference type="ARBA" id="ARBA00022679"/>
    </source>
</evidence>
<dbReference type="Gene3D" id="3.40.630.30">
    <property type="match status" value="1"/>
</dbReference>
<gene>
    <name evidence="5" type="ORF">HMPREF1541_04520</name>
</gene>
<dbReference type="InParanoid" id="W2RX19"/>
<evidence type="ECO:0000313" key="5">
    <source>
        <dbReference type="EMBL" id="ETN40244.1"/>
    </source>
</evidence>
<dbReference type="PANTHER" id="PTHR42919:SF8">
    <property type="entry name" value="N-ALPHA-ACETYLTRANSFERASE 50"/>
    <property type="match status" value="1"/>
</dbReference>
<sequence length="249" mass="27886">MTQATLLNYFKKAPSSASPAVLEHPPISTLSPSDVSPSLSNEPEPIVSVDALHSSNSSAVEADLQVAVETHVPTRTPIPNISHAAISRVVAEHLEPLKRLTSTILPVRYPDKFYNAVLLETEVSDLTRVVLYHDKPVGWIRCRLESPSPESAVKQIYIQALCILAPYRERGLASHLLKSILEPRILRQYHVNSIYAHVWESNEDALDWYKRRGFKQIMLVGQYYKRLNPSGAWIVRRDISVLDHVAPGG</sequence>
<dbReference type="InterPro" id="IPR000182">
    <property type="entry name" value="GNAT_dom"/>
</dbReference>
<dbReference type="OrthoDB" id="47374at2759"/>
<dbReference type="AlphaFoldDB" id="W2RX19"/>
<feature type="region of interest" description="Disordered" evidence="3">
    <location>
        <begin position="17"/>
        <end position="44"/>
    </location>
</feature>
<dbReference type="PANTHER" id="PTHR42919">
    <property type="entry name" value="N-ALPHA-ACETYLTRANSFERASE"/>
    <property type="match status" value="1"/>
</dbReference>
<feature type="compositionally biased region" description="Polar residues" evidence="3">
    <location>
        <begin position="28"/>
        <end position="41"/>
    </location>
</feature>
<dbReference type="Proteomes" id="UP000030752">
    <property type="component" value="Unassembled WGS sequence"/>
</dbReference>
<dbReference type="STRING" id="1220924.W2RX19"/>
<evidence type="ECO:0000256" key="2">
    <source>
        <dbReference type="ARBA" id="ARBA00023315"/>
    </source>
</evidence>
<feature type="domain" description="N-acetyltransferase" evidence="4">
    <location>
        <begin position="84"/>
        <end position="240"/>
    </location>
</feature>
<dbReference type="InterPro" id="IPR051556">
    <property type="entry name" value="N-term/lysine_N-AcTrnsfr"/>
</dbReference>
<keyword evidence="6" id="KW-1185">Reference proteome</keyword>
<proteinExistence type="predicted"/>
<evidence type="ECO:0000256" key="3">
    <source>
        <dbReference type="SAM" id="MobiDB-lite"/>
    </source>
</evidence>
<dbReference type="GO" id="GO:0016747">
    <property type="term" value="F:acyltransferase activity, transferring groups other than amino-acyl groups"/>
    <property type="evidence" value="ECO:0007669"/>
    <property type="project" value="InterPro"/>
</dbReference>
<reference evidence="5 6" key="1">
    <citation type="submission" date="2013-03" db="EMBL/GenBank/DDBJ databases">
        <title>The Genome Sequence of Phialophora europaea CBS 101466.</title>
        <authorList>
            <consortium name="The Broad Institute Genomics Platform"/>
            <person name="Cuomo C."/>
            <person name="de Hoog S."/>
            <person name="Gorbushina A."/>
            <person name="Walker B."/>
            <person name="Young S.K."/>
            <person name="Zeng Q."/>
            <person name="Gargeya S."/>
            <person name="Fitzgerald M."/>
            <person name="Haas B."/>
            <person name="Abouelleil A."/>
            <person name="Allen A.W."/>
            <person name="Alvarado L."/>
            <person name="Arachchi H.M."/>
            <person name="Berlin A.M."/>
            <person name="Chapman S.B."/>
            <person name="Gainer-Dewar J."/>
            <person name="Goldberg J."/>
            <person name="Griggs A."/>
            <person name="Gujja S."/>
            <person name="Hansen M."/>
            <person name="Howarth C."/>
            <person name="Imamovic A."/>
            <person name="Ireland A."/>
            <person name="Larimer J."/>
            <person name="McCowan C."/>
            <person name="Murphy C."/>
            <person name="Pearson M."/>
            <person name="Poon T.W."/>
            <person name="Priest M."/>
            <person name="Roberts A."/>
            <person name="Saif S."/>
            <person name="Shea T."/>
            <person name="Sisk P."/>
            <person name="Sykes S."/>
            <person name="Wortman J."/>
            <person name="Nusbaum C."/>
            <person name="Birren B."/>
        </authorList>
    </citation>
    <scope>NUCLEOTIDE SEQUENCE [LARGE SCALE GENOMIC DNA]</scope>
    <source>
        <strain evidence="5 6">CBS 101466</strain>
    </source>
</reference>
<dbReference type="EMBL" id="KB822720">
    <property type="protein sequence ID" value="ETN40244.1"/>
    <property type="molecule type" value="Genomic_DNA"/>
</dbReference>
<dbReference type="HOGENOM" id="CLU_969767_0_0_1"/>
<dbReference type="PROSITE" id="PS51186">
    <property type="entry name" value="GNAT"/>
    <property type="match status" value="1"/>
</dbReference>
<dbReference type="eggNOG" id="KOG3138">
    <property type="taxonomic scope" value="Eukaryota"/>
</dbReference>
<evidence type="ECO:0000259" key="4">
    <source>
        <dbReference type="PROSITE" id="PS51186"/>
    </source>
</evidence>
<dbReference type="GeneID" id="19971859"/>
<keyword evidence="1" id="KW-0808">Transferase</keyword>
<evidence type="ECO:0000313" key="6">
    <source>
        <dbReference type="Proteomes" id="UP000030752"/>
    </source>
</evidence>
<protein>
    <recommendedName>
        <fullName evidence="4">N-acetyltransferase domain-containing protein</fullName>
    </recommendedName>
</protein>
<accession>W2RX19</accession>
<dbReference type="CDD" id="cd04301">
    <property type="entry name" value="NAT_SF"/>
    <property type="match status" value="1"/>
</dbReference>
<dbReference type="Pfam" id="PF00583">
    <property type="entry name" value="Acetyltransf_1"/>
    <property type="match status" value="1"/>
</dbReference>
<dbReference type="GO" id="GO:0007064">
    <property type="term" value="P:mitotic sister chromatid cohesion"/>
    <property type="evidence" value="ECO:0007669"/>
    <property type="project" value="TreeGrafter"/>
</dbReference>
<dbReference type="GO" id="GO:0031415">
    <property type="term" value="C:NatA complex"/>
    <property type="evidence" value="ECO:0007669"/>
    <property type="project" value="TreeGrafter"/>
</dbReference>